<evidence type="ECO:0000256" key="5">
    <source>
        <dbReference type="ARBA" id="ARBA00022898"/>
    </source>
</evidence>
<dbReference type="InterPro" id="IPR005861">
    <property type="entry name" value="HisP_aminotrans"/>
</dbReference>
<dbReference type="GO" id="GO:0030170">
    <property type="term" value="F:pyridoxal phosphate binding"/>
    <property type="evidence" value="ECO:0007669"/>
    <property type="project" value="InterPro"/>
</dbReference>
<dbReference type="OrthoDB" id="9813612at2"/>
<dbReference type="PANTHER" id="PTHR43643:SF3">
    <property type="entry name" value="HISTIDINOL-PHOSPHATE AMINOTRANSFERASE"/>
    <property type="match status" value="1"/>
</dbReference>
<dbReference type="InterPro" id="IPR004839">
    <property type="entry name" value="Aminotransferase_I/II_large"/>
</dbReference>
<comment type="cofactor">
    <cofactor evidence="1 6">
        <name>pyridoxal 5'-phosphate</name>
        <dbReference type="ChEBI" id="CHEBI:597326"/>
    </cofactor>
</comment>
<comment type="similarity">
    <text evidence="6">Belongs to the class-II pyridoxal-phosphate-dependent aminotransferase family. Histidinol-phosphate aminotransferase subfamily.</text>
</comment>
<comment type="caution">
    <text evidence="8">The sequence shown here is derived from an EMBL/GenBank/DDBJ whole genome shotgun (WGS) entry which is preliminary data.</text>
</comment>
<dbReference type="SUPFAM" id="SSF53383">
    <property type="entry name" value="PLP-dependent transferases"/>
    <property type="match status" value="1"/>
</dbReference>
<evidence type="ECO:0000313" key="8">
    <source>
        <dbReference type="EMBL" id="KNF07979.1"/>
    </source>
</evidence>
<dbReference type="RefSeq" id="WP_050355630.1">
    <property type="nucleotide sequence ID" value="NZ_LGSS01000010.1"/>
</dbReference>
<dbReference type="Gene3D" id="3.40.640.10">
    <property type="entry name" value="Type I PLP-dependent aspartate aminotransferase-like (Major domain)"/>
    <property type="match status" value="1"/>
</dbReference>
<accession>A0A0L0W8X4</accession>
<dbReference type="EC" id="2.6.1.9" evidence="6"/>
<dbReference type="NCBIfam" id="TIGR01141">
    <property type="entry name" value="hisC"/>
    <property type="match status" value="1"/>
</dbReference>
<dbReference type="HAMAP" id="MF_01023">
    <property type="entry name" value="HisC_aminotrans_2"/>
    <property type="match status" value="1"/>
</dbReference>
<dbReference type="InterPro" id="IPR015421">
    <property type="entry name" value="PyrdxlP-dep_Trfase_major"/>
</dbReference>
<evidence type="ECO:0000256" key="2">
    <source>
        <dbReference type="ARBA" id="ARBA00011738"/>
    </source>
</evidence>
<dbReference type="CDD" id="cd00609">
    <property type="entry name" value="AAT_like"/>
    <property type="match status" value="1"/>
</dbReference>
<dbReference type="GO" id="GO:0004400">
    <property type="term" value="F:histidinol-phosphate transaminase activity"/>
    <property type="evidence" value="ECO:0007669"/>
    <property type="project" value="UniProtKB-UniRule"/>
</dbReference>
<keyword evidence="6" id="KW-0368">Histidine biosynthesis</keyword>
<dbReference type="STRING" id="1503.CLPU_10c00330"/>
<dbReference type="Proteomes" id="UP000037267">
    <property type="component" value="Unassembled WGS sequence"/>
</dbReference>
<keyword evidence="6" id="KW-0028">Amino-acid biosynthesis</keyword>
<evidence type="ECO:0000259" key="7">
    <source>
        <dbReference type="Pfam" id="PF00155"/>
    </source>
</evidence>
<feature type="domain" description="Aminotransferase class I/classII large" evidence="7">
    <location>
        <begin position="32"/>
        <end position="351"/>
    </location>
</feature>
<dbReference type="Gene3D" id="3.90.1150.10">
    <property type="entry name" value="Aspartate Aminotransferase, domain 1"/>
    <property type="match status" value="1"/>
</dbReference>
<proteinExistence type="inferred from homology"/>
<organism evidence="8 9">
    <name type="scientific">Gottschalkia purinilytica</name>
    <name type="common">Clostridium purinilyticum</name>
    <dbReference type="NCBI Taxonomy" id="1503"/>
    <lineage>
        <taxon>Bacteria</taxon>
        <taxon>Bacillati</taxon>
        <taxon>Bacillota</taxon>
        <taxon>Tissierellia</taxon>
        <taxon>Tissierellales</taxon>
        <taxon>Gottschalkiaceae</taxon>
        <taxon>Gottschalkia</taxon>
    </lineage>
</organism>
<protein>
    <recommendedName>
        <fullName evidence="6">Histidinol-phosphate aminotransferase</fullName>
        <ecNumber evidence="6">2.6.1.9</ecNumber>
    </recommendedName>
    <alternativeName>
        <fullName evidence="6">Imidazole acetol-phosphate transaminase</fullName>
    </alternativeName>
</protein>
<sequence length="360" mass="40689">MSITFREELKDLTPYQPGKPIDDVKREYGISDVIKLASNENPLGCSPKCIEAIKKAADSLAIYPDGNCTLLKESLSKKLNVTPKQIALSSGSDEMVDILAKTFISKDDEVILSSVTFPRYISTTKMMGGKPVIVPLEKWTYNLDGMLKALSDDTKLIWLCNPNNPTGTMFTEEKLLNFLSKVPKDVIVVYDEAYNEYVTSDEYPKNSIELLKKYDNLIILRTFSKIYGLASLRIGYTIANEEVIQNIDKVRAAFNVNSLAQAAALAALNDEEFIKKSYETNKEGKKYLYEEFNKLGLEYAQSETNHIFVNVEKDANEVYVELQKRGMIIRPIIDTWIRVSIGTSEQNAIFIKLLKEVLNK</sequence>
<evidence type="ECO:0000256" key="1">
    <source>
        <dbReference type="ARBA" id="ARBA00001933"/>
    </source>
</evidence>
<evidence type="ECO:0000256" key="4">
    <source>
        <dbReference type="ARBA" id="ARBA00022679"/>
    </source>
</evidence>
<dbReference type="AlphaFoldDB" id="A0A0L0W8X4"/>
<dbReference type="EMBL" id="LGSS01000010">
    <property type="protein sequence ID" value="KNF07979.1"/>
    <property type="molecule type" value="Genomic_DNA"/>
</dbReference>
<dbReference type="Pfam" id="PF00155">
    <property type="entry name" value="Aminotran_1_2"/>
    <property type="match status" value="1"/>
</dbReference>
<dbReference type="InterPro" id="IPR015422">
    <property type="entry name" value="PyrdxlP-dep_Trfase_small"/>
</dbReference>
<dbReference type="InterPro" id="IPR015424">
    <property type="entry name" value="PyrdxlP-dep_Trfase"/>
</dbReference>
<dbReference type="PANTHER" id="PTHR43643">
    <property type="entry name" value="HISTIDINOL-PHOSPHATE AMINOTRANSFERASE 2"/>
    <property type="match status" value="1"/>
</dbReference>
<dbReference type="InterPro" id="IPR050106">
    <property type="entry name" value="HistidinolP_aminotransfase"/>
</dbReference>
<feature type="modified residue" description="N6-(pyridoxal phosphate)lysine" evidence="6">
    <location>
        <position position="225"/>
    </location>
</feature>
<dbReference type="PATRIC" id="fig|1503.3.peg.33"/>
<keyword evidence="5 6" id="KW-0663">Pyridoxal phosphate</keyword>
<dbReference type="GO" id="GO:0000105">
    <property type="term" value="P:L-histidine biosynthetic process"/>
    <property type="evidence" value="ECO:0007669"/>
    <property type="project" value="UniProtKB-UniRule"/>
</dbReference>
<keyword evidence="3 6" id="KW-0032">Aminotransferase</keyword>
<reference evidence="9" key="1">
    <citation type="submission" date="2015-07" db="EMBL/GenBank/DDBJ databases">
        <title>Draft genome sequence of the purine-degrading Gottschalkia purinilyticum DSM 1384 (formerly Clostridium purinilyticum).</title>
        <authorList>
            <person name="Poehlein A."/>
            <person name="Schiel-Bengelsdorf B."/>
            <person name="Bengelsdorf F.R."/>
            <person name="Daniel R."/>
            <person name="Duerre P."/>
        </authorList>
    </citation>
    <scope>NUCLEOTIDE SEQUENCE [LARGE SCALE GENOMIC DNA]</scope>
    <source>
        <strain evidence="9">DSM 1384</strain>
    </source>
</reference>
<evidence type="ECO:0000256" key="3">
    <source>
        <dbReference type="ARBA" id="ARBA00022576"/>
    </source>
</evidence>
<keyword evidence="9" id="KW-1185">Reference proteome</keyword>
<dbReference type="UniPathway" id="UPA00031">
    <property type="reaction ID" value="UER00012"/>
</dbReference>
<name>A0A0L0W8X4_GOTPU</name>
<comment type="pathway">
    <text evidence="6">Amino-acid biosynthesis; L-histidine biosynthesis; L-histidine from 5-phospho-alpha-D-ribose 1-diphosphate: step 7/9.</text>
</comment>
<comment type="catalytic activity">
    <reaction evidence="6">
        <text>L-histidinol phosphate + 2-oxoglutarate = 3-(imidazol-4-yl)-2-oxopropyl phosphate + L-glutamate</text>
        <dbReference type="Rhea" id="RHEA:23744"/>
        <dbReference type="ChEBI" id="CHEBI:16810"/>
        <dbReference type="ChEBI" id="CHEBI:29985"/>
        <dbReference type="ChEBI" id="CHEBI:57766"/>
        <dbReference type="ChEBI" id="CHEBI:57980"/>
        <dbReference type="EC" id="2.6.1.9"/>
    </reaction>
</comment>
<comment type="subunit">
    <text evidence="2 6">Homodimer.</text>
</comment>
<evidence type="ECO:0000256" key="6">
    <source>
        <dbReference type="HAMAP-Rule" id="MF_01023"/>
    </source>
</evidence>
<evidence type="ECO:0000313" key="9">
    <source>
        <dbReference type="Proteomes" id="UP000037267"/>
    </source>
</evidence>
<keyword evidence="4 6" id="KW-0808">Transferase</keyword>
<gene>
    <name evidence="6" type="primary">hisC</name>
    <name evidence="8" type="ORF">CLPU_10c00330</name>
</gene>